<dbReference type="Pfam" id="PF13489">
    <property type="entry name" value="Methyltransf_23"/>
    <property type="match status" value="1"/>
</dbReference>
<name>A0A5S4H3T9_9ACTN</name>
<dbReference type="EMBL" id="VCKX01000001">
    <property type="protein sequence ID" value="TMR39913.1"/>
    <property type="molecule type" value="Genomic_DNA"/>
</dbReference>
<evidence type="ECO:0000313" key="2">
    <source>
        <dbReference type="Proteomes" id="UP000306628"/>
    </source>
</evidence>
<organism evidence="1 2">
    <name type="scientific">Nonomuraea zeae</name>
    <dbReference type="NCBI Taxonomy" id="1642303"/>
    <lineage>
        <taxon>Bacteria</taxon>
        <taxon>Bacillati</taxon>
        <taxon>Actinomycetota</taxon>
        <taxon>Actinomycetes</taxon>
        <taxon>Streptosporangiales</taxon>
        <taxon>Streptosporangiaceae</taxon>
        <taxon>Nonomuraea</taxon>
    </lineage>
</organism>
<keyword evidence="2" id="KW-1185">Reference proteome</keyword>
<dbReference type="InterPro" id="IPR029063">
    <property type="entry name" value="SAM-dependent_MTases_sf"/>
</dbReference>
<sequence>MLRDAYLAAQTPDAAPVLQIMERDDGLVKSLPVAPWLAPIEQWPDDERRALDLLKGKVLDIGAGGGRAARALLDRGFAVTALDTSPGALDVCGQRGIRSVVLGTVDEHAATGARYDSFLLMGANLGLLESRERAPRFLRALAAMAAPGAVIVGQGTNRTDSDDPEHLPNNERNLRAGRIAGQRTLRIRYRDVATSWFHYLCLAPRELADLAAGTGWELVEATYSKDSTVSYIATLRLVG</sequence>
<reference evidence="1 2" key="1">
    <citation type="submission" date="2019-05" db="EMBL/GenBank/DDBJ databases">
        <title>Draft genome sequence of Nonomuraea zeae DSM 100528.</title>
        <authorList>
            <person name="Saricaoglu S."/>
            <person name="Isik K."/>
        </authorList>
    </citation>
    <scope>NUCLEOTIDE SEQUENCE [LARGE SCALE GENOMIC DNA]</scope>
    <source>
        <strain evidence="1 2">DSM 100528</strain>
    </source>
</reference>
<dbReference type="GO" id="GO:0008168">
    <property type="term" value="F:methyltransferase activity"/>
    <property type="evidence" value="ECO:0007669"/>
    <property type="project" value="UniProtKB-KW"/>
</dbReference>
<dbReference type="SUPFAM" id="SSF53335">
    <property type="entry name" value="S-adenosyl-L-methionine-dependent methyltransferases"/>
    <property type="match status" value="1"/>
</dbReference>
<keyword evidence="1" id="KW-0489">Methyltransferase</keyword>
<gene>
    <name evidence="1" type="ORF">ETD85_00175</name>
</gene>
<dbReference type="AlphaFoldDB" id="A0A5S4H3T9"/>
<keyword evidence="1" id="KW-0808">Transferase</keyword>
<dbReference type="GO" id="GO:0032259">
    <property type="term" value="P:methylation"/>
    <property type="evidence" value="ECO:0007669"/>
    <property type="project" value="UniProtKB-KW"/>
</dbReference>
<dbReference type="Proteomes" id="UP000306628">
    <property type="component" value="Unassembled WGS sequence"/>
</dbReference>
<protein>
    <submittedName>
        <fullName evidence="1">Methyltransferase domain-containing protein</fullName>
    </submittedName>
</protein>
<evidence type="ECO:0000313" key="1">
    <source>
        <dbReference type="EMBL" id="TMR39913.1"/>
    </source>
</evidence>
<accession>A0A5S4H3T9</accession>
<dbReference type="OrthoDB" id="279734at2"/>
<proteinExistence type="predicted"/>
<dbReference type="Gene3D" id="3.40.50.150">
    <property type="entry name" value="Vaccinia Virus protein VP39"/>
    <property type="match status" value="1"/>
</dbReference>
<comment type="caution">
    <text evidence="1">The sequence shown here is derived from an EMBL/GenBank/DDBJ whole genome shotgun (WGS) entry which is preliminary data.</text>
</comment>